<reference evidence="2" key="1">
    <citation type="submission" date="2022-11" db="UniProtKB">
        <authorList>
            <consortium name="WormBaseParasite"/>
        </authorList>
    </citation>
    <scope>IDENTIFICATION</scope>
</reference>
<name>A0A914PNC7_9BILA</name>
<protein>
    <submittedName>
        <fullName evidence="2">Uncharacterized protein</fullName>
    </submittedName>
</protein>
<keyword evidence="1" id="KW-1185">Reference proteome</keyword>
<evidence type="ECO:0000313" key="2">
    <source>
        <dbReference type="WBParaSite" id="PDA_v2.g17482.t1"/>
    </source>
</evidence>
<accession>A0A914PNC7</accession>
<evidence type="ECO:0000313" key="1">
    <source>
        <dbReference type="Proteomes" id="UP000887578"/>
    </source>
</evidence>
<proteinExistence type="predicted"/>
<dbReference type="WBParaSite" id="PDA_v2.g17482.t1">
    <property type="protein sequence ID" value="PDA_v2.g17482.t1"/>
    <property type="gene ID" value="PDA_v2.g17482"/>
</dbReference>
<dbReference type="AlphaFoldDB" id="A0A914PNC7"/>
<sequence length="260" mass="30485">MYVSLFFKSENSNFKKIISLLDCACGVEAQLERRWYTDTAFDEIQNLYIGMVKQLVFAYGIIEEAVHGRTNSKEVIDLVRKIETKLAKANSDRDHKYWDKRYMDGLINHCMVVHSSNEAARDDLYKTMCDRYGKTGYYFAVGVYNGVAGWDKHCISGEHFCLFRRNGRNAFVLRNRKASSYSNSRYIALARQNWPVRQYKTEMYWDLRENLNNIMKEDNNPAAVAIVRDYNGLREKFNEKAFDTFNYPHTLTIVVAKHPR</sequence>
<organism evidence="1 2">
    <name type="scientific">Panagrolaimus davidi</name>
    <dbReference type="NCBI Taxonomy" id="227884"/>
    <lineage>
        <taxon>Eukaryota</taxon>
        <taxon>Metazoa</taxon>
        <taxon>Ecdysozoa</taxon>
        <taxon>Nematoda</taxon>
        <taxon>Chromadorea</taxon>
        <taxon>Rhabditida</taxon>
        <taxon>Tylenchina</taxon>
        <taxon>Panagrolaimomorpha</taxon>
        <taxon>Panagrolaimoidea</taxon>
        <taxon>Panagrolaimidae</taxon>
        <taxon>Panagrolaimus</taxon>
    </lineage>
</organism>
<dbReference type="Proteomes" id="UP000887578">
    <property type="component" value="Unplaced"/>
</dbReference>